<evidence type="ECO:0000313" key="1">
    <source>
        <dbReference type="EMBL" id="NKY18292.1"/>
    </source>
</evidence>
<dbReference type="Proteomes" id="UP000582646">
    <property type="component" value="Unassembled WGS sequence"/>
</dbReference>
<comment type="caution">
    <text evidence="1">The sequence shown here is derived from an EMBL/GenBank/DDBJ whole genome shotgun (WGS) entry which is preliminary data.</text>
</comment>
<name>A0A846X263_9ACTN</name>
<reference evidence="1 2" key="1">
    <citation type="submission" date="2020-04" db="EMBL/GenBank/DDBJ databases">
        <title>MicrobeNet Type strains.</title>
        <authorList>
            <person name="Nicholson A.C."/>
        </authorList>
    </citation>
    <scope>NUCLEOTIDE SEQUENCE [LARGE SCALE GENOMIC DNA]</scope>
    <source>
        <strain evidence="1 2">DSM 44113</strain>
    </source>
</reference>
<accession>A0A846X263</accession>
<keyword evidence="2" id="KW-1185">Reference proteome</keyword>
<protein>
    <submittedName>
        <fullName evidence="1">Uncharacterized protein</fullName>
    </submittedName>
</protein>
<evidence type="ECO:0000313" key="2">
    <source>
        <dbReference type="Proteomes" id="UP000582646"/>
    </source>
</evidence>
<gene>
    <name evidence="1" type="ORF">HF999_07905</name>
</gene>
<dbReference type="EMBL" id="JAAXOQ010000008">
    <property type="protein sequence ID" value="NKY18292.1"/>
    <property type="molecule type" value="Genomic_DNA"/>
</dbReference>
<sequence length="303" mass="32496">MSIIGSGALLARFGDDANPLTRIAQSVLPVGVRGPCPATVSSNSSTEQLVAAQAVVSSTMDITDWGSNRPAGGDARFADAMCEIYSMRTKWDAAAFSSFRVTPDIVRANPHVVVLKGVEVCAEQRLSPSETTLEVDQKEIATIERDPAAWRQTLITLFSSGHLADSAIMRSVENASPEDLIEQRKRRYRMMEAAFRYQCPRTAALGYGPKCGRLEAGPGIIRAGQLSIRGNELDCDDARAIVANYQAKFAGGGDSGNALPGESPLRSYACTDSPNKEQGRLAQIVCQNSTGNPDPSEVVVSWK</sequence>
<dbReference type="AlphaFoldDB" id="A0A846X263"/>
<dbReference type="RefSeq" id="WP_343954549.1">
    <property type="nucleotide sequence ID" value="NZ_BAAAKS010000062.1"/>
</dbReference>
<proteinExistence type="predicted"/>
<organism evidence="1 2">
    <name type="scientific">Tsukamurella spumae</name>
    <dbReference type="NCBI Taxonomy" id="44753"/>
    <lineage>
        <taxon>Bacteria</taxon>
        <taxon>Bacillati</taxon>
        <taxon>Actinomycetota</taxon>
        <taxon>Actinomycetes</taxon>
        <taxon>Mycobacteriales</taxon>
        <taxon>Tsukamurellaceae</taxon>
        <taxon>Tsukamurella</taxon>
    </lineage>
</organism>